<dbReference type="Proteomes" id="UP000076420">
    <property type="component" value="Unassembled WGS sequence"/>
</dbReference>
<dbReference type="GO" id="GO:0005524">
    <property type="term" value="F:ATP binding"/>
    <property type="evidence" value="ECO:0007669"/>
    <property type="project" value="UniProtKB-KW"/>
</dbReference>
<feature type="signal peptide" evidence="6">
    <location>
        <begin position="1"/>
        <end position="19"/>
    </location>
</feature>
<dbReference type="VEuPathDB" id="VectorBase:BGLB029670"/>
<feature type="chain" id="PRO_5012541979" description="Protein kinase domain-containing protein" evidence="6">
    <location>
        <begin position="20"/>
        <end position="297"/>
    </location>
</feature>
<dbReference type="Gene3D" id="1.10.510.10">
    <property type="entry name" value="Transferase(Phosphotransferase) domain 1"/>
    <property type="match status" value="1"/>
</dbReference>
<dbReference type="KEGG" id="bgt:106053380"/>
<dbReference type="InterPro" id="IPR000719">
    <property type="entry name" value="Prot_kinase_dom"/>
</dbReference>
<dbReference type="InterPro" id="IPR011009">
    <property type="entry name" value="Kinase-like_dom_sf"/>
</dbReference>
<evidence type="ECO:0000256" key="2">
    <source>
        <dbReference type="ARBA" id="ARBA00022679"/>
    </source>
</evidence>
<evidence type="ECO:0000256" key="1">
    <source>
        <dbReference type="ARBA" id="ARBA00022527"/>
    </source>
</evidence>
<keyword evidence="6" id="KW-0732">Signal</keyword>
<keyword evidence="1" id="KW-0723">Serine/threonine-protein kinase</keyword>
<gene>
    <name evidence="8" type="primary">106053380</name>
</gene>
<name>A0A2C9LCS5_BIOGL</name>
<proteinExistence type="predicted"/>
<dbReference type="PANTHER" id="PTHR24342">
    <property type="entry name" value="SERINE/THREONINE-PROTEIN KINASE 17"/>
    <property type="match status" value="1"/>
</dbReference>
<evidence type="ECO:0000256" key="6">
    <source>
        <dbReference type="SAM" id="SignalP"/>
    </source>
</evidence>
<dbReference type="GO" id="GO:0043065">
    <property type="term" value="P:positive regulation of apoptotic process"/>
    <property type="evidence" value="ECO:0007669"/>
    <property type="project" value="TreeGrafter"/>
</dbReference>
<keyword evidence="3" id="KW-0547">Nucleotide-binding</keyword>
<dbReference type="SMART" id="SM00220">
    <property type="entry name" value="S_TKc"/>
    <property type="match status" value="1"/>
</dbReference>
<accession>A0A2C9LCS5</accession>
<dbReference type="GO" id="GO:0005634">
    <property type="term" value="C:nucleus"/>
    <property type="evidence" value="ECO:0007669"/>
    <property type="project" value="TreeGrafter"/>
</dbReference>
<evidence type="ECO:0000256" key="4">
    <source>
        <dbReference type="ARBA" id="ARBA00022777"/>
    </source>
</evidence>
<sequence length="297" mass="33464">MVLCFMFNTILLLDSPSLTKDDHFDLSKLLAKQTATQPLLPSEFEEPPQEEEPEAVIVNASPDSVYNIGELLYKCGILSPIFVFTNDTLPHEQVLHGLEYLQRSSLLHLNLQPASIVVSKIEGFVIQLTDFSLATKLTNPVGELVPRQGYPDFIAPEVVIQDLSGYPADVWSVGVLSFLLLSGVSPYEGKTPEETLVNISLNRYDAADLFENVTAEGLKFLFKVLKRTPGNRMTVQECLDHKWLQLADKHIKERENTVFLSNALSTFVREYDARRQSQDFKMDFDDAVLPIQMAKRS</sequence>
<dbReference type="Pfam" id="PF00069">
    <property type="entry name" value="Pkinase"/>
    <property type="match status" value="1"/>
</dbReference>
<protein>
    <recommendedName>
        <fullName evidence="7">Protein kinase domain-containing protein</fullName>
    </recommendedName>
</protein>
<dbReference type="PROSITE" id="PS50011">
    <property type="entry name" value="PROTEIN_KINASE_DOM"/>
    <property type="match status" value="1"/>
</dbReference>
<keyword evidence="2" id="KW-0808">Transferase</keyword>
<dbReference type="PANTHER" id="PTHR24342:SF14">
    <property type="entry name" value="DEATH-ASSOCIATED PROTEIN KINASE DAPK-1"/>
    <property type="match status" value="1"/>
</dbReference>
<dbReference type="EnsemblMetazoa" id="BGLB029670-RA">
    <property type="protein sequence ID" value="BGLB029670-PA"/>
    <property type="gene ID" value="BGLB029670"/>
</dbReference>
<keyword evidence="5" id="KW-0067">ATP-binding</keyword>
<dbReference type="SUPFAM" id="SSF56112">
    <property type="entry name" value="Protein kinase-like (PK-like)"/>
    <property type="match status" value="1"/>
</dbReference>
<dbReference type="VEuPathDB" id="VectorBase:BGLAX_028775"/>
<evidence type="ECO:0000256" key="3">
    <source>
        <dbReference type="ARBA" id="ARBA00022741"/>
    </source>
</evidence>
<dbReference type="GO" id="GO:0035556">
    <property type="term" value="P:intracellular signal transduction"/>
    <property type="evidence" value="ECO:0007669"/>
    <property type="project" value="TreeGrafter"/>
</dbReference>
<keyword evidence="4" id="KW-0418">Kinase</keyword>
<evidence type="ECO:0000259" key="7">
    <source>
        <dbReference type="PROSITE" id="PS50011"/>
    </source>
</evidence>
<organism evidence="8 9">
    <name type="scientific">Biomphalaria glabrata</name>
    <name type="common">Bloodfluke planorb</name>
    <name type="synonym">Freshwater snail</name>
    <dbReference type="NCBI Taxonomy" id="6526"/>
    <lineage>
        <taxon>Eukaryota</taxon>
        <taxon>Metazoa</taxon>
        <taxon>Spiralia</taxon>
        <taxon>Lophotrochozoa</taxon>
        <taxon>Mollusca</taxon>
        <taxon>Gastropoda</taxon>
        <taxon>Heterobranchia</taxon>
        <taxon>Euthyneura</taxon>
        <taxon>Panpulmonata</taxon>
        <taxon>Hygrophila</taxon>
        <taxon>Lymnaeoidea</taxon>
        <taxon>Planorbidae</taxon>
        <taxon>Biomphalaria</taxon>
    </lineage>
</organism>
<dbReference type="AlphaFoldDB" id="A0A2C9LCS5"/>
<feature type="domain" description="Protein kinase" evidence="7">
    <location>
        <begin position="1"/>
        <end position="244"/>
    </location>
</feature>
<evidence type="ECO:0000313" key="9">
    <source>
        <dbReference type="Proteomes" id="UP000076420"/>
    </source>
</evidence>
<reference evidence="8" key="1">
    <citation type="submission" date="2020-05" db="UniProtKB">
        <authorList>
            <consortium name="EnsemblMetazoa"/>
        </authorList>
    </citation>
    <scope>IDENTIFICATION</scope>
    <source>
        <strain evidence="8">BB02</strain>
    </source>
</reference>
<dbReference type="GO" id="GO:0004674">
    <property type="term" value="F:protein serine/threonine kinase activity"/>
    <property type="evidence" value="ECO:0007669"/>
    <property type="project" value="UniProtKB-KW"/>
</dbReference>
<evidence type="ECO:0000313" key="8">
    <source>
        <dbReference type="EnsemblMetazoa" id="BGLB029670-PA"/>
    </source>
</evidence>
<dbReference type="STRING" id="6526.A0A2C9LCS5"/>
<evidence type="ECO:0000256" key="5">
    <source>
        <dbReference type="ARBA" id="ARBA00022840"/>
    </source>
</evidence>